<dbReference type="EMBL" id="JAYKXN010000004">
    <property type="protein sequence ID" value="KAK7293936.1"/>
    <property type="molecule type" value="Genomic_DNA"/>
</dbReference>
<organism evidence="1 2">
    <name type="scientific">Clitoria ternatea</name>
    <name type="common">Butterfly pea</name>
    <dbReference type="NCBI Taxonomy" id="43366"/>
    <lineage>
        <taxon>Eukaryota</taxon>
        <taxon>Viridiplantae</taxon>
        <taxon>Streptophyta</taxon>
        <taxon>Embryophyta</taxon>
        <taxon>Tracheophyta</taxon>
        <taxon>Spermatophyta</taxon>
        <taxon>Magnoliopsida</taxon>
        <taxon>eudicotyledons</taxon>
        <taxon>Gunneridae</taxon>
        <taxon>Pentapetalae</taxon>
        <taxon>rosids</taxon>
        <taxon>fabids</taxon>
        <taxon>Fabales</taxon>
        <taxon>Fabaceae</taxon>
        <taxon>Papilionoideae</taxon>
        <taxon>50 kb inversion clade</taxon>
        <taxon>NPAAA clade</taxon>
        <taxon>indigoferoid/millettioid clade</taxon>
        <taxon>Phaseoleae</taxon>
        <taxon>Clitoria</taxon>
    </lineage>
</organism>
<evidence type="ECO:0000313" key="2">
    <source>
        <dbReference type="Proteomes" id="UP001359559"/>
    </source>
</evidence>
<dbReference type="AlphaFoldDB" id="A0AAN9J933"/>
<protein>
    <submittedName>
        <fullName evidence="1">Uncharacterized protein</fullName>
    </submittedName>
</protein>
<name>A0AAN9J933_CLITE</name>
<proteinExistence type="predicted"/>
<evidence type="ECO:0000313" key="1">
    <source>
        <dbReference type="EMBL" id="KAK7293936.1"/>
    </source>
</evidence>
<accession>A0AAN9J933</accession>
<keyword evidence="2" id="KW-1185">Reference proteome</keyword>
<comment type="caution">
    <text evidence="1">The sequence shown here is derived from an EMBL/GenBank/DDBJ whole genome shotgun (WGS) entry which is preliminary data.</text>
</comment>
<sequence>MFETDYVVQSELAINEDLYNSKYKDRFELSYKAACGLNQRSVDIDATDLDNKLTAMEYIDDIYKFSKLVKAEKNLVQHNAFGAAVGVAGPYGAVDQKLYVGNLHFNMTESQL</sequence>
<gene>
    <name evidence="1" type="ORF">RJT34_16817</name>
</gene>
<dbReference type="Proteomes" id="UP001359559">
    <property type="component" value="Unassembled WGS sequence"/>
</dbReference>
<reference evidence="1 2" key="1">
    <citation type="submission" date="2024-01" db="EMBL/GenBank/DDBJ databases">
        <title>The genomes of 5 underutilized Papilionoideae crops provide insights into root nodulation and disease resistance.</title>
        <authorList>
            <person name="Yuan L."/>
        </authorList>
    </citation>
    <scope>NUCLEOTIDE SEQUENCE [LARGE SCALE GENOMIC DNA]</scope>
    <source>
        <strain evidence="1">LY-2023</strain>
        <tissue evidence="1">Leaf</tissue>
    </source>
</reference>